<feature type="compositionally biased region" description="Basic and acidic residues" evidence="3">
    <location>
        <begin position="134"/>
        <end position="150"/>
    </location>
</feature>
<dbReference type="Pfam" id="PF00076">
    <property type="entry name" value="RRM_1"/>
    <property type="match status" value="3"/>
</dbReference>
<dbReference type="InterPro" id="IPR050374">
    <property type="entry name" value="RRT5_SRSF_SR"/>
</dbReference>
<dbReference type="SMART" id="SM00360">
    <property type="entry name" value="RRM"/>
    <property type="match status" value="3"/>
</dbReference>
<name>A0A194PYK4_PAPXU</name>
<accession>A0A194PYK4</accession>
<dbReference type="PROSITE" id="PS50102">
    <property type="entry name" value="RRM"/>
    <property type="match status" value="3"/>
</dbReference>
<dbReference type="Gene3D" id="3.30.70.330">
    <property type="match status" value="3"/>
</dbReference>
<feature type="region of interest" description="Disordered" evidence="3">
    <location>
        <begin position="1"/>
        <end position="36"/>
    </location>
</feature>
<dbReference type="InterPro" id="IPR035979">
    <property type="entry name" value="RBD_domain_sf"/>
</dbReference>
<evidence type="ECO:0000259" key="4">
    <source>
        <dbReference type="PROSITE" id="PS50102"/>
    </source>
</evidence>
<organism evidence="5 6">
    <name type="scientific">Papilio xuthus</name>
    <name type="common">Asian swallowtail butterfly</name>
    <dbReference type="NCBI Taxonomy" id="66420"/>
    <lineage>
        <taxon>Eukaryota</taxon>
        <taxon>Metazoa</taxon>
        <taxon>Ecdysozoa</taxon>
        <taxon>Arthropoda</taxon>
        <taxon>Hexapoda</taxon>
        <taxon>Insecta</taxon>
        <taxon>Pterygota</taxon>
        <taxon>Neoptera</taxon>
        <taxon>Endopterygota</taxon>
        <taxon>Lepidoptera</taxon>
        <taxon>Glossata</taxon>
        <taxon>Ditrysia</taxon>
        <taxon>Papilionoidea</taxon>
        <taxon>Papilionidae</taxon>
        <taxon>Papilioninae</taxon>
        <taxon>Papilio</taxon>
    </lineage>
</organism>
<dbReference type="FunFam" id="3.30.70.330:FF:000531">
    <property type="entry name" value="Myelin expression factor 2"/>
    <property type="match status" value="1"/>
</dbReference>
<keyword evidence="6" id="KW-1185">Reference proteome</keyword>
<dbReference type="PANTHER" id="PTHR23003:SF3">
    <property type="entry name" value="FI21236P1-RELATED"/>
    <property type="match status" value="1"/>
</dbReference>
<dbReference type="EMBL" id="KQ459585">
    <property type="protein sequence ID" value="KPI98417.1"/>
    <property type="molecule type" value="Genomic_DNA"/>
</dbReference>
<proteinExistence type="predicted"/>
<dbReference type="AlphaFoldDB" id="A0A194PYK4"/>
<dbReference type="GO" id="GO:0005634">
    <property type="term" value="C:nucleus"/>
    <property type="evidence" value="ECO:0007669"/>
    <property type="project" value="TreeGrafter"/>
</dbReference>
<dbReference type="GO" id="GO:0003729">
    <property type="term" value="F:mRNA binding"/>
    <property type="evidence" value="ECO:0007669"/>
    <property type="project" value="TreeGrafter"/>
</dbReference>
<evidence type="ECO:0000313" key="6">
    <source>
        <dbReference type="Proteomes" id="UP000053268"/>
    </source>
</evidence>
<dbReference type="STRING" id="66420.A0A194PYK4"/>
<dbReference type="Proteomes" id="UP000053268">
    <property type="component" value="Unassembled WGS sequence"/>
</dbReference>
<feature type="region of interest" description="Disordered" evidence="3">
    <location>
        <begin position="184"/>
        <end position="216"/>
    </location>
</feature>
<keyword evidence="1 2" id="KW-0694">RNA-binding</keyword>
<dbReference type="SUPFAM" id="SSF54928">
    <property type="entry name" value="RNA-binding domain, RBD"/>
    <property type="match status" value="2"/>
</dbReference>
<sequence>MDNQKEKERDRSRRGDRPSRFSDVERDRSNDRERSEGKRLFVSNIPYEYRWTDLKDLFKEKVGDVAFVELFTDDHGKPRGCGVVTFSTAEAAKKALSVMHRYELFGRKLVLKEEMGNSDRSRNNTRSGGGNSRNARDEKDNWGPSKPRESESYNTYGLSLQFLDSINVQPPLVKKVFVANVRNSDRSRNNTRSGGGNSRNARDEKDNWGPSKPRESESYNTYGLSLQFLDSINVQPPLVKKVFVANLDYKADRAKIKEVFKMAGKVYNIDLAVDKDGNSRGFAVIEYDHPVEAVQAISMFDKQMLYDRRMTVRMDRGTSDKNELKLPDGLKGIGLGLGPNGEPLRDVARNLPQGQSTTNIGLSGANTALGAGVLGAVPTAGVALNGLGTGLPATTLGTNAALGGGLSLQALGLTGLGALQNQLLQQGLTANDLATVLSAQANVNTNNLAMNSTEMTPNMMSNSNMNSNVIGNPGLSSGPLSGFGPVPGPNRQMVNTSVQSQNYVRDTRPEQNSRDKISDMVIITNLPPTVTWQLIREKFSECGDVKFAEMTASDTAVVRFHKEWDAERAIKCVMFLQTKTLYYEYRMSRQCYAFFSRYVSTFGLHLCYAFAKRLSELISLCYARATYAALQLFSTYCYVRISPLRICYSLLQMATCMLRQSYKH</sequence>
<feature type="domain" description="RRM" evidence="4">
    <location>
        <begin position="38"/>
        <end position="116"/>
    </location>
</feature>
<feature type="region of interest" description="Disordered" evidence="3">
    <location>
        <begin position="115"/>
        <end position="150"/>
    </location>
</feature>
<evidence type="ECO:0000256" key="1">
    <source>
        <dbReference type="ARBA" id="ARBA00022884"/>
    </source>
</evidence>
<reference evidence="5 6" key="1">
    <citation type="journal article" date="2015" name="Nat. Commun.">
        <title>Outbred genome sequencing and CRISPR/Cas9 gene editing in butterflies.</title>
        <authorList>
            <person name="Li X."/>
            <person name="Fan D."/>
            <person name="Zhang W."/>
            <person name="Liu G."/>
            <person name="Zhang L."/>
            <person name="Zhao L."/>
            <person name="Fang X."/>
            <person name="Chen L."/>
            <person name="Dong Y."/>
            <person name="Chen Y."/>
            <person name="Ding Y."/>
            <person name="Zhao R."/>
            <person name="Feng M."/>
            <person name="Zhu Y."/>
            <person name="Feng Y."/>
            <person name="Jiang X."/>
            <person name="Zhu D."/>
            <person name="Xiang H."/>
            <person name="Feng X."/>
            <person name="Li S."/>
            <person name="Wang J."/>
            <person name="Zhang G."/>
            <person name="Kronforst M.R."/>
            <person name="Wang W."/>
        </authorList>
    </citation>
    <scope>NUCLEOTIDE SEQUENCE [LARGE SCALE GENOMIC DNA]</scope>
    <source>
        <strain evidence="5">Ya'a_city_454_Px</strain>
        <tissue evidence="5">Whole body</tissue>
    </source>
</reference>
<dbReference type="GO" id="GO:0005737">
    <property type="term" value="C:cytoplasm"/>
    <property type="evidence" value="ECO:0007669"/>
    <property type="project" value="TreeGrafter"/>
</dbReference>
<feature type="domain" description="RRM" evidence="4">
    <location>
        <begin position="519"/>
        <end position="598"/>
    </location>
</feature>
<dbReference type="PANTHER" id="PTHR23003">
    <property type="entry name" value="RNA RECOGNITION MOTIF RRM DOMAIN CONTAINING PROTEIN"/>
    <property type="match status" value="1"/>
</dbReference>
<evidence type="ECO:0000256" key="3">
    <source>
        <dbReference type="SAM" id="MobiDB-lite"/>
    </source>
</evidence>
<feature type="domain" description="RRM" evidence="4">
    <location>
        <begin position="240"/>
        <end position="317"/>
    </location>
</feature>
<feature type="compositionally biased region" description="Basic and acidic residues" evidence="3">
    <location>
        <begin position="200"/>
        <end position="216"/>
    </location>
</feature>
<evidence type="ECO:0000313" key="5">
    <source>
        <dbReference type="EMBL" id="KPI98417.1"/>
    </source>
</evidence>
<dbReference type="InterPro" id="IPR012677">
    <property type="entry name" value="Nucleotide-bd_a/b_plait_sf"/>
</dbReference>
<gene>
    <name evidence="5" type="ORF">RR46_09633</name>
</gene>
<protein>
    <submittedName>
        <fullName evidence="5">Myelin expression factor 2</fullName>
    </submittedName>
</protein>
<dbReference type="InterPro" id="IPR000504">
    <property type="entry name" value="RRM_dom"/>
</dbReference>
<evidence type="ECO:0000256" key="2">
    <source>
        <dbReference type="PROSITE-ProRule" id="PRU00176"/>
    </source>
</evidence>